<reference evidence="12 13" key="1">
    <citation type="journal article" date="2013" name="BMC Genomics">
        <title>Genomics-driven discovery of the pneumocandin biosynthetic gene cluster in the fungus Glarea lozoyensis.</title>
        <authorList>
            <person name="Chen L."/>
            <person name="Yue Q."/>
            <person name="Zhang X."/>
            <person name="Xiang M."/>
            <person name="Wang C."/>
            <person name="Li S."/>
            <person name="Che Y."/>
            <person name="Ortiz-Lopez F.J."/>
            <person name="Bills G.F."/>
            <person name="Liu X."/>
            <person name="An Z."/>
        </authorList>
    </citation>
    <scope>NUCLEOTIDE SEQUENCE [LARGE SCALE GENOMIC DNA]</scope>
    <source>
        <strain evidence="13">ATCC 20868 / MF5171</strain>
    </source>
</reference>
<dbReference type="GeneID" id="19459686"/>
<dbReference type="InterPro" id="IPR008928">
    <property type="entry name" value="6-hairpin_glycosidase_sf"/>
</dbReference>
<evidence type="ECO:0000256" key="6">
    <source>
        <dbReference type="ARBA" id="ARBA00022801"/>
    </source>
</evidence>
<evidence type="ECO:0000256" key="7">
    <source>
        <dbReference type="ARBA" id="ARBA00023136"/>
    </source>
</evidence>
<dbReference type="KEGG" id="glz:GLAREA_00628"/>
<dbReference type="SUPFAM" id="SSF48208">
    <property type="entry name" value="Six-hairpin glycosidases"/>
    <property type="match status" value="1"/>
</dbReference>
<evidence type="ECO:0000256" key="4">
    <source>
        <dbReference type="ARBA" id="ARBA00012350"/>
    </source>
</evidence>
<sequence>MRLSSLAYSATICTFAGQIANAAITLDIEDPESIKQAAGRAAWDMMQYYTGNETGDVPGNLPDPYFWWECGAMFGSLINYWYYTGDTTYNANVEQGMLHQAGPEFDFMPINQSKTLGNDDQGFWGLAAMTAAETGFPDPPTGPGWLALAQAVYNTQVPRWDPSCGGGLRWQIFPFNTGFNYKNSISNGCYFALAARLALYTGNTTYADEAIKTWNWMWDINLIKHDTYWIVDGAHNTDNCTEMDGNTWTYNSGVFLLGAAAMYNHTNGSTIWRERVDGLIGAGKKFFINDVLHEGCEPAGTCNVDQRSFKAYYSRWLAATAKLVPYTHDNITREFKASAVAAASTCSGGSTGTACGLRWTEGPVHDGSVGVGEQMAVMEIIQSNLVDAAPAWKSEVLGTGTSKGDVNAGTGLTDGDHLTGVKRVTNADRVGAGILTALVLLGVIGGSTTMLLSD</sequence>
<dbReference type="OMA" id="WWEAGEM"/>
<dbReference type="GO" id="GO:0012505">
    <property type="term" value="C:endomembrane system"/>
    <property type="evidence" value="ECO:0007669"/>
    <property type="project" value="UniProtKB-SubCell"/>
</dbReference>
<dbReference type="InterPro" id="IPR014480">
    <property type="entry name" value="Mannan-1_6-alpha_mannosidase"/>
</dbReference>
<comment type="catalytic activity">
    <reaction evidence="1 10">
        <text>Random hydrolysis of (1-&gt;6)-alpha-D-mannosidic linkages in unbranched (1-&gt;6)-mannans.</text>
        <dbReference type="EC" id="3.2.1.101"/>
    </reaction>
</comment>
<evidence type="ECO:0000256" key="3">
    <source>
        <dbReference type="ARBA" id="ARBA00009699"/>
    </source>
</evidence>
<dbReference type="HOGENOM" id="CLU_025694_1_2_1"/>
<dbReference type="InterPro" id="IPR005198">
    <property type="entry name" value="Glyco_hydro_76"/>
</dbReference>
<dbReference type="AlphaFoldDB" id="S3DSR2"/>
<dbReference type="RefSeq" id="XP_008083577.1">
    <property type="nucleotide sequence ID" value="XM_008085386.1"/>
</dbReference>
<accession>S3DSR2</accession>
<evidence type="ECO:0000256" key="2">
    <source>
        <dbReference type="ARBA" id="ARBA00004308"/>
    </source>
</evidence>
<dbReference type="OrthoDB" id="4187847at2759"/>
<keyword evidence="13" id="KW-1185">Reference proteome</keyword>
<comment type="similarity">
    <text evidence="3 10">Belongs to the glycosyl hydrolase 76 family.</text>
</comment>
<feature type="transmembrane region" description="Helical" evidence="11">
    <location>
        <begin position="430"/>
        <end position="452"/>
    </location>
</feature>
<evidence type="ECO:0000313" key="12">
    <source>
        <dbReference type="EMBL" id="EPE29468.1"/>
    </source>
</evidence>
<dbReference type="Gene3D" id="1.50.10.20">
    <property type="match status" value="1"/>
</dbReference>
<keyword evidence="6 10" id="KW-0378">Hydrolase</keyword>
<keyword evidence="7 11" id="KW-0472">Membrane</keyword>
<organism evidence="12 13">
    <name type="scientific">Glarea lozoyensis (strain ATCC 20868 / MF5171)</name>
    <dbReference type="NCBI Taxonomy" id="1116229"/>
    <lineage>
        <taxon>Eukaryota</taxon>
        <taxon>Fungi</taxon>
        <taxon>Dikarya</taxon>
        <taxon>Ascomycota</taxon>
        <taxon>Pezizomycotina</taxon>
        <taxon>Leotiomycetes</taxon>
        <taxon>Helotiales</taxon>
        <taxon>Helotiaceae</taxon>
        <taxon>Glarea</taxon>
    </lineage>
</organism>
<evidence type="ECO:0000256" key="9">
    <source>
        <dbReference type="ARBA" id="ARBA00023295"/>
    </source>
</evidence>
<dbReference type="EMBL" id="KE145367">
    <property type="protein sequence ID" value="EPE29468.1"/>
    <property type="molecule type" value="Genomic_DNA"/>
</dbReference>
<dbReference type="EC" id="3.2.1.101" evidence="4 10"/>
<comment type="subcellular location">
    <subcellularLocation>
        <location evidence="2">Endomembrane system</location>
    </subcellularLocation>
</comment>
<evidence type="ECO:0000256" key="1">
    <source>
        <dbReference type="ARBA" id="ARBA00001452"/>
    </source>
</evidence>
<evidence type="ECO:0000256" key="10">
    <source>
        <dbReference type="PIRNR" id="PIRNR016302"/>
    </source>
</evidence>
<dbReference type="FunFam" id="1.50.10.20:FF:000006">
    <property type="entry name" value="Mannan endo-1,6-alpha-mannosidase"/>
    <property type="match status" value="1"/>
</dbReference>
<protein>
    <recommendedName>
        <fullName evidence="4 10">Mannan endo-1,6-alpha-mannosidase</fullName>
        <ecNumber evidence="4 10">3.2.1.101</ecNumber>
    </recommendedName>
</protein>
<evidence type="ECO:0000256" key="11">
    <source>
        <dbReference type="SAM" id="Phobius"/>
    </source>
</evidence>
<dbReference type="GO" id="GO:0008496">
    <property type="term" value="F:mannan endo-1,6-alpha-mannosidase activity"/>
    <property type="evidence" value="ECO:0007669"/>
    <property type="project" value="UniProtKB-UniRule"/>
</dbReference>
<evidence type="ECO:0000256" key="5">
    <source>
        <dbReference type="ARBA" id="ARBA00022729"/>
    </source>
</evidence>
<proteinExistence type="inferred from homology"/>
<keyword evidence="5" id="KW-0732">Signal</keyword>
<dbReference type="GO" id="GO:0009272">
    <property type="term" value="P:fungal-type cell wall biogenesis"/>
    <property type="evidence" value="ECO:0007669"/>
    <property type="project" value="TreeGrafter"/>
</dbReference>
<keyword evidence="9 10" id="KW-0326">Glycosidase</keyword>
<keyword evidence="11" id="KW-0812">Transmembrane</keyword>
<keyword evidence="11" id="KW-1133">Transmembrane helix</keyword>
<dbReference type="Pfam" id="PF03663">
    <property type="entry name" value="Glyco_hydro_76"/>
    <property type="match status" value="1"/>
</dbReference>
<evidence type="ECO:0000256" key="8">
    <source>
        <dbReference type="ARBA" id="ARBA00023180"/>
    </source>
</evidence>
<dbReference type="GO" id="GO:0016052">
    <property type="term" value="P:carbohydrate catabolic process"/>
    <property type="evidence" value="ECO:0007669"/>
    <property type="project" value="InterPro"/>
</dbReference>
<dbReference type="STRING" id="1116229.S3DSR2"/>
<dbReference type="PIRSF" id="PIRSF016302">
    <property type="entry name" value="Man_a_manosd"/>
    <property type="match status" value="1"/>
</dbReference>
<evidence type="ECO:0000313" key="13">
    <source>
        <dbReference type="Proteomes" id="UP000016922"/>
    </source>
</evidence>
<keyword evidence="8" id="KW-0325">Glycoprotein</keyword>
<name>S3DSR2_GLAL2</name>
<dbReference type="eggNOG" id="ENOG502QSWP">
    <property type="taxonomic scope" value="Eukaryota"/>
</dbReference>
<gene>
    <name evidence="12" type="ORF">GLAREA_00628</name>
</gene>
<dbReference type="PANTHER" id="PTHR12145">
    <property type="entry name" value="MANNAN ENDO-1,6-ALPHA-MANNOSIDASE DCW1"/>
    <property type="match status" value="1"/>
</dbReference>
<dbReference type="PANTHER" id="PTHR12145:SF41">
    <property type="entry name" value="MANNAN ENDO-1,6-ALPHA-MANNOSIDASE"/>
    <property type="match status" value="1"/>
</dbReference>
<dbReference type="Proteomes" id="UP000016922">
    <property type="component" value="Unassembled WGS sequence"/>
</dbReference>